<protein>
    <submittedName>
        <fullName evidence="2">Uncharacterized protein</fullName>
    </submittedName>
</protein>
<keyword evidence="3" id="KW-1185">Reference proteome</keyword>
<proteinExistence type="predicted"/>
<dbReference type="Proteomes" id="UP000655751">
    <property type="component" value="Unassembled WGS sequence"/>
</dbReference>
<organism evidence="2 3">
    <name type="scientific">Nocardia bovistercoris</name>
    <dbReference type="NCBI Taxonomy" id="2785916"/>
    <lineage>
        <taxon>Bacteria</taxon>
        <taxon>Bacillati</taxon>
        <taxon>Actinomycetota</taxon>
        <taxon>Actinomycetes</taxon>
        <taxon>Mycobacteriales</taxon>
        <taxon>Nocardiaceae</taxon>
        <taxon>Nocardia</taxon>
    </lineage>
</organism>
<reference evidence="2" key="1">
    <citation type="submission" date="2020-11" db="EMBL/GenBank/DDBJ databases">
        <title>Nocardia NEAU-351.nov., a novel actinomycete isolated from the cow dung.</title>
        <authorList>
            <person name="Zhang X."/>
        </authorList>
    </citation>
    <scope>NUCLEOTIDE SEQUENCE</scope>
    <source>
        <strain evidence="2">NEAU-351</strain>
    </source>
</reference>
<dbReference type="AlphaFoldDB" id="A0A931IFU1"/>
<dbReference type="EMBL" id="JADMLG010000009">
    <property type="protein sequence ID" value="MBH0778908.1"/>
    <property type="molecule type" value="Genomic_DNA"/>
</dbReference>
<dbReference type="RefSeq" id="WP_196151237.1">
    <property type="nucleotide sequence ID" value="NZ_JADMLG010000009.1"/>
</dbReference>
<evidence type="ECO:0000313" key="2">
    <source>
        <dbReference type="EMBL" id="MBH0778908.1"/>
    </source>
</evidence>
<gene>
    <name evidence="2" type="ORF">IT779_21755</name>
</gene>
<sequence>MALDITAELITSDITPEYARYFPTNQGGHWLLSWLPEIPLTREQAINGMVLDETLSDPHLTDTATAMELAAHRARTLGTTLAAVVIRLSIRILEREAPEPPTPIPPPMTPSQPPEPIPTP</sequence>
<evidence type="ECO:0000256" key="1">
    <source>
        <dbReference type="SAM" id="MobiDB-lite"/>
    </source>
</evidence>
<feature type="compositionally biased region" description="Pro residues" evidence="1">
    <location>
        <begin position="99"/>
        <end position="120"/>
    </location>
</feature>
<comment type="caution">
    <text evidence="2">The sequence shown here is derived from an EMBL/GenBank/DDBJ whole genome shotgun (WGS) entry which is preliminary data.</text>
</comment>
<name>A0A931IFU1_9NOCA</name>
<feature type="region of interest" description="Disordered" evidence="1">
    <location>
        <begin position="95"/>
        <end position="120"/>
    </location>
</feature>
<evidence type="ECO:0000313" key="3">
    <source>
        <dbReference type="Proteomes" id="UP000655751"/>
    </source>
</evidence>
<accession>A0A931IFU1</accession>